<keyword evidence="7" id="KW-1185">Reference proteome</keyword>
<dbReference type="RefSeq" id="WP_397673931.1">
    <property type="nucleotide sequence ID" value="NZ_JBIRGH010000012.1"/>
</dbReference>
<evidence type="ECO:0000313" key="6">
    <source>
        <dbReference type="EMBL" id="MFH8586858.1"/>
    </source>
</evidence>
<feature type="chain" id="PRO_5046048704" evidence="4">
    <location>
        <begin position="30"/>
        <end position="632"/>
    </location>
</feature>
<keyword evidence="3" id="KW-0175">Coiled coil</keyword>
<accession>A0ABW7RHD7</accession>
<proteinExistence type="predicted"/>
<protein>
    <submittedName>
        <fullName evidence="6">Pre-toxin TG domain-containing protein</fullName>
    </submittedName>
</protein>
<keyword evidence="4" id="KW-0732">Signal</keyword>
<feature type="coiled-coil region" evidence="3">
    <location>
        <begin position="330"/>
        <end position="378"/>
    </location>
</feature>
<name>A0ABW7RHD7_9ACTN</name>
<evidence type="ECO:0000256" key="3">
    <source>
        <dbReference type="SAM" id="Coils"/>
    </source>
</evidence>
<dbReference type="Gene3D" id="1.20.1480.30">
    <property type="entry name" value="Designed four-helix bundle protein"/>
    <property type="match status" value="1"/>
</dbReference>
<comment type="caution">
    <text evidence="6">The sequence shown here is derived from an EMBL/GenBank/DDBJ whole genome shotgun (WGS) entry which is preliminary data.</text>
</comment>
<keyword evidence="2" id="KW-0964">Secreted</keyword>
<dbReference type="InterPro" id="IPR027797">
    <property type="entry name" value="PT-TG_dom"/>
</dbReference>
<evidence type="ECO:0000259" key="5">
    <source>
        <dbReference type="Pfam" id="PF14449"/>
    </source>
</evidence>
<sequence length="632" mass="70497">MRNRLKHRIVVFALTWTMLFTGGISSAVAAESNSSDTDLAITKLLKSCQGLLPSKKIECMKSEAKELVGDSIEECSNESLARRLPCIVDRIKGEVANARSLIWALHLIYQVSHDRDSKNSVLGNLMQMERIKENPLVLLEDKELLARLKSDLEEEIGELKGVDDNGNCRKDASLIGKLNCLRVEYMPAVTAKETMSWVAYTQILVMYVADRHEVGNGLVELQSDLSRIAADPAQLKDEKFREELIGEIREVRKRAVGNMDFWASCGRELRAKFAEIDRISEAANATTGGSKSDWSIGVGGPEWDKTFKDLEEGFAPGSDWDRIFGPNGSMGKTIKDLERTNKNLDQMNKDLDQTNKNLEQINKGLDQMNRDLVDMNKSINVGMKSLSASMKSIDARMRDIDRQMAGLRVDVAEMRKIQNRKHPEVWDNLYKDLDLSSVGEYVRDGHMSSDENKVLQIIVSGILDLTPGVGDVKGVMEAASGKDTVSGLELTDSDRLIGSIVLLRWMKAGKKLITADELAAAMKAEKATGKIDGWMRKAAWEKVPDSLKGYESVNRKGVGYRWNDGKGNGVRIDKGNPNNPQVYQQVDHVVINSGGKIIGRNGKQIQGSIENDPREAHIPVDEWIKWKAWNQP</sequence>
<evidence type="ECO:0000313" key="7">
    <source>
        <dbReference type="Proteomes" id="UP001610990"/>
    </source>
</evidence>
<feature type="signal peptide" evidence="4">
    <location>
        <begin position="1"/>
        <end position="29"/>
    </location>
</feature>
<feature type="domain" description="Pre-toxin TG" evidence="5">
    <location>
        <begin position="458"/>
        <end position="515"/>
    </location>
</feature>
<evidence type="ECO:0000256" key="1">
    <source>
        <dbReference type="ARBA" id="ARBA00004613"/>
    </source>
</evidence>
<dbReference type="EMBL" id="JBIRGH010000012">
    <property type="protein sequence ID" value="MFH8586858.1"/>
    <property type="molecule type" value="Genomic_DNA"/>
</dbReference>
<reference evidence="6 7" key="1">
    <citation type="submission" date="2024-10" db="EMBL/GenBank/DDBJ databases">
        <title>The Natural Products Discovery Center: Release of the First 8490 Sequenced Strains for Exploring Actinobacteria Biosynthetic Diversity.</title>
        <authorList>
            <person name="Kalkreuter E."/>
            <person name="Kautsar S.A."/>
            <person name="Yang D."/>
            <person name="Bader C.D."/>
            <person name="Teijaro C.N."/>
            <person name="Fluegel L."/>
            <person name="Davis C.M."/>
            <person name="Simpson J.R."/>
            <person name="Lauterbach L."/>
            <person name="Steele A.D."/>
            <person name="Gui C."/>
            <person name="Meng S."/>
            <person name="Li G."/>
            <person name="Viehrig K."/>
            <person name="Ye F."/>
            <person name="Su P."/>
            <person name="Kiefer A.F."/>
            <person name="Nichols A."/>
            <person name="Cepeda A.J."/>
            <person name="Yan W."/>
            <person name="Fan B."/>
            <person name="Jiang Y."/>
            <person name="Adhikari A."/>
            <person name="Zheng C.-J."/>
            <person name="Schuster L."/>
            <person name="Cowan T.M."/>
            <person name="Smanski M.J."/>
            <person name="Chevrette M.G."/>
            <person name="De Carvalho L.P.S."/>
            <person name="Shen B."/>
        </authorList>
    </citation>
    <scope>NUCLEOTIDE SEQUENCE [LARGE SCALE GENOMIC DNA]</scope>
    <source>
        <strain evidence="6 7">NPDC018013</strain>
    </source>
</reference>
<evidence type="ECO:0000256" key="4">
    <source>
        <dbReference type="SAM" id="SignalP"/>
    </source>
</evidence>
<gene>
    <name evidence="6" type="ORF">ACH4GP_21060</name>
</gene>
<dbReference type="Pfam" id="PF14449">
    <property type="entry name" value="PT-TG"/>
    <property type="match status" value="1"/>
</dbReference>
<comment type="subcellular location">
    <subcellularLocation>
        <location evidence="1">Secreted</location>
    </subcellularLocation>
</comment>
<organism evidence="6 7">
    <name type="scientific">Streptomyces celluloflavus</name>
    <dbReference type="NCBI Taxonomy" id="58344"/>
    <lineage>
        <taxon>Bacteria</taxon>
        <taxon>Bacillati</taxon>
        <taxon>Actinomycetota</taxon>
        <taxon>Actinomycetes</taxon>
        <taxon>Kitasatosporales</taxon>
        <taxon>Streptomycetaceae</taxon>
        <taxon>Streptomyces</taxon>
    </lineage>
</organism>
<evidence type="ECO:0000256" key="2">
    <source>
        <dbReference type="ARBA" id="ARBA00022525"/>
    </source>
</evidence>
<dbReference type="Proteomes" id="UP001610990">
    <property type="component" value="Unassembled WGS sequence"/>
</dbReference>